<reference evidence="13" key="1">
    <citation type="submission" date="2022-06" db="EMBL/GenBank/DDBJ databases">
        <title>Uncovering the hologenomic basis of an extraordinary plant invasion.</title>
        <authorList>
            <person name="Bieker V.C."/>
            <person name="Martin M.D."/>
            <person name="Gilbert T."/>
            <person name="Hodgins K."/>
            <person name="Battlay P."/>
            <person name="Petersen B."/>
            <person name="Wilson J."/>
        </authorList>
    </citation>
    <scope>NUCLEOTIDE SEQUENCE</scope>
    <source>
        <strain evidence="13">AA19_3_7</strain>
        <tissue evidence="13">Leaf</tissue>
    </source>
</reference>
<evidence type="ECO:0000256" key="8">
    <source>
        <dbReference type="ARBA" id="ARBA00023004"/>
    </source>
</evidence>
<dbReference type="InterPro" id="IPR001128">
    <property type="entry name" value="Cyt_P450"/>
</dbReference>
<evidence type="ECO:0000256" key="6">
    <source>
        <dbReference type="ARBA" id="ARBA00022989"/>
    </source>
</evidence>
<dbReference type="InterPro" id="IPR036396">
    <property type="entry name" value="Cyt_P450_sf"/>
</dbReference>
<accession>A0AAD5BKB4</accession>
<keyword evidence="9 12" id="KW-0503">Monooxygenase</keyword>
<evidence type="ECO:0000256" key="11">
    <source>
        <dbReference type="PIRSR" id="PIRSR602401-1"/>
    </source>
</evidence>
<feature type="non-terminal residue" evidence="13">
    <location>
        <position position="1"/>
    </location>
</feature>
<dbReference type="GO" id="GO:0004497">
    <property type="term" value="F:monooxygenase activity"/>
    <property type="evidence" value="ECO:0007669"/>
    <property type="project" value="UniProtKB-KW"/>
</dbReference>
<dbReference type="Pfam" id="PF00067">
    <property type="entry name" value="p450"/>
    <property type="match status" value="1"/>
</dbReference>
<keyword evidence="8 11" id="KW-0408">Iron</keyword>
<keyword evidence="6" id="KW-1133">Transmembrane helix</keyword>
<dbReference type="PANTHER" id="PTHR24282:SF254">
    <property type="entry name" value="CYTOCHROME P450 CYP72A219-LIKE"/>
    <property type="match status" value="1"/>
</dbReference>
<evidence type="ECO:0000256" key="2">
    <source>
        <dbReference type="ARBA" id="ARBA00010617"/>
    </source>
</evidence>
<proteinExistence type="inferred from homology"/>
<keyword evidence="3 11" id="KW-0349">Heme</keyword>
<evidence type="ECO:0000313" key="14">
    <source>
        <dbReference type="Proteomes" id="UP001206925"/>
    </source>
</evidence>
<dbReference type="GO" id="GO:0005506">
    <property type="term" value="F:iron ion binding"/>
    <property type="evidence" value="ECO:0007669"/>
    <property type="project" value="InterPro"/>
</dbReference>
<dbReference type="EMBL" id="JAMZMK010012217">
    <property type="protein sequence ID" value="KAI7724469.1"/>
    <property type="molecule type" value="Genomic_DNA"/>
</dbReference>
<keyword evidence="5 11" id="KW-0479">Metal-binding</keyword>
<dbReference type="GO" id="GO:0016705">
    <property type="term" value="F:oxidoreductase activity, acting on paired donors, with incorporation or reduction of molecular oxygen"/>
    <property type="evidence" value="ECO:0007669"/>
    <property type="project" value="InterPro"/>
</dbReference>
<feature type="non-terminal residue" evidence="13">
    <location>
        <position position="397"/>
    </location>
</feature>
<comment type="subcellular location">
    <subcellularLocation>
        <location evidence="1">Membrane</location>
    </subcellularLocation>
</comment>
<dbReference type="Gene3D" id="1.10.630.10">
    <property type="entry name" value="Cytochrome P450"/>
    <property type="match status" value="1"/>
</dbReference>
<dbReference type="InterPro" id="IPR017972">
    <property type="entry name" value="Cyt_P450_CS"/>
</dbReference>
<comment type="similarity">
    <text evidence="2 12">Belongs to the cytochrome P450 family.</text>
</comment>
<evidence type="ECO:0000313" key="13">
    <source>
        <dbReference type="EMBL" id="KAI7724469.1"/>
    </source>
</evidence>
<evidence type="ECO:0000256" key="4">
    <source>
        <dbReference type="ARBA" id="ARBA00022692"/>
    </source>
</evidence>
<comment type="caution">
    <text evidence="13">The sequence shown here is derived from an EMBL/GenBank/DDBJ whole genome shotgun (WGS) entry which is preliminary data.</text>
</comment>
<sequence length="397" mass="45421">DMMHMTAEAKSKPMTLSHDIVPRGDIYMVRIVLHEWAQNLWKIINPAFHVERIKHMFPAFYVSCSELIPKWGEMIGEDGVGEVDVWPDLQMFTSDVISRTTFGSYFEEGRKIFDLQNEQAKLVLKAARSIFLPTKTNKRMKEIDRLVKDSVRSIIDKRVVSMKDGVTRNDDLLSILLDSNNKEIKEQKCKDFGLSFEEVIEECKLFYFAGQETSANMLVWTMILLAYHTDWQTCAREEVLGVLGKRKPNLDELNHLKLCLRLYPLAIALRRETHEETKLGNITLPAQTLIRINSIFIQHDPNIWGDDANEFKPERFSKGVSKVTNGQSSYLPFGGGPRICIGQNFAMLEVKMAYSSKLLLQVVPILLACSAYYTSSTTSIWRPLDSTQNLASLLFVQ</sequence>
<evidence type="ECO:0000256" key="9">
    <source>
        <dbReference type="ARBA" id="ARBA00023033"/>
    </source>
</evidence>
<keyword evidence="10" id="KW-0472">Membrane</keyword>
<evidence type="ECO:0000256" key="7">
    <source>
        <dbReference type="ARBA" id="ARBA00023002"/>
    </source>
</evidence>
<name>A0AAD5BKB4_AMBAR</name>
<keyword evidence="7 12" id="KW-0560">Oxidoreductase</keyword>
<comment type="cofactor">
    <cofactor evidence="11">
        <name>heme</name>
        <dbReference type="ChEBI" id="CHEBI:30413"/>
    </cofactor>
</comment>
<evidence type="ECO:0000256" key="12">
    <source>
        <dbReference type="RuleBase" id="RU000461"/>
    </source>
</evidence>
<protein>
    <submittedName>
        <fullName evidence="13">Uncharacterized protein</fullName>
    </submittedName>
</protein>
<gene>
    <name evidence="13" type="ORF">M8C21_005690</name>
</gene>
<evidence type="ECO:0000256" key="10">
    <source>
        <dbReference type="ARBA" id="ARBA00023136"/>
    </source>
</evidence>
<evidence type="ECO:0000256" key="5">
    <source>
        <dbReference type="ARBA" id="ARBA00022723"/>
    </source>
</evidence>
<evidence type="ECO:0000256" key="1">
    <source>
        <dbReference type="ARBA" id="ARBA00004370"/>
    </source>
</evidence>
<dbReference type="PRINTS" id="PR00385">
    <property type="entry name" value="P450"/>
</dbReference>
<organism evidence="13 14">
    <name type="scientific">Ambrosia artemisiifolia</name>
    <name type="common">Common ragweed</name>
    <dbReference type="NCBI Taxonomy" id="4212"/>
    <lineage>
        <taxon>Eukaryota</taxon>
        <taxon>Viridiplantae</taxon>
        <taxon>Streptophyta</taxon>
        <taxon>Embryophyta</taxon>
        <taxon>Tracheophyta</taxon>
        <taxon>Spermatophyta</taxon>
        <taxon>Magnoliopsida</taxon>
        <taxon>eudicotyledons</taxon>
        <taxon>Gunneridae</taxon>
        <taxon>Pentapetalae</taxon>
        <taxon>asterids</taxon>
        <taxon>campanulids</taxon>
        <taxon>Asterales</taxon>
        <taxon>Asteraceae</taxon>
        <taxon>Asteroideae</taxon>
        <taxon>Heliantheae alliance</taxon>
        <taxon>Heliantheae</taxon>
        <taxon>Ambrosia</taxon>
    </lineage>
</organism>
<dbReference type="PRINTS" id="PR00463">
    <property type="entry name" value="EP450I"/>
</dbReference>
<dbReference type="AlphaFoldDB" id="A0AAD5BKB4"/>
<keyword evidence="4" id="KW-0812">Transmembrane</keyword>
<dbReference type="PROSITE" id="PS00086">
    <property type="entry name" value="CYTOCHROME_P450"/>
    <property type="match status" value="1"/>
</dbReference>
<dbReference type="PANTHER" id="PTHR24282">
    <property type="entry name" value="CYTOCHROME P450 FAMILY MEMBER"/>
    <property type="match status" value="1"/>
</dbReference>
<dbReference type="InterPro" id="IPR050665">
    <property type="entry name" value="Cytochrome_P450_Monooxygen"/>
</dbReference>
<dbReference type="SUPFAM" id="SSF48264">
    <property type="entry name" value="Cytochrome P450"/>
    <property type="match status" value="1"/>
</dbReference>
<dbReference type="Proteomes" id="UP001206925">
    <property type="component" value="Unassembled WGS sequence"/>
</dbReference>
<dbReference type="GO" id="GO:0016020">
    <property type="term" value="C:membrane"/>
    <property type="evidence" value="ECO:0007669"/>
    <property type="project" value="UniProtKB-SubCell"/>
</dbReference>
<feature type="binding site" description="axial binding residue" evidence="11">
    <location>
        <position position="340"/>
    </location>
    <ligand>
        <name>heme</name>
        <dbReference type="ChEBI" id="CHEBI:30413"/>
    </ligand>
    <ligandPart>
        <name>Fe</name>
        <dbReference type="ChEBI" id="CHEBI:18248"/>
    </ligandPart>
</feature>
<keyword evidence="14" id="KW-1185">Reference proteome</keyword>
<dbReference type="InterPro" id="IPR002401">
    <property type="entry name" value="Cyt_P450_E_grp-I"/>
</dbReference>
<dbReference type="GO" id="GO:0020037">
    <property type="term" value="F:heme binding"/>
    <property type="evidence" value="ECO:0007669"/>
    <property type="project" value="InterPro"/>
</dbReference>
<evidence type="ECO:0000256" key="3">
    <source>
        <dbReference type="ARBA" id="ARBA00022617"/>
    </source>
</evidence>